<evidence type="ECO:0000259" key="5">
    <source>
        <dbReference type="Pfam" id="PF07940"/>
    </source>
</evidence>
<keyword evidence="3" id="KW-0574">Periplasm</keyword>
<dbReference type="SUPFAM" id="SSF48230">
    <property type="entry name" value="Chondroitin AC/alginate lyase"/>
    <property type="match status" value="1"/>
</dbReference>
<dbReference type="Gene3D" id="1.50.10.100">
    <property type="entry name" value="Chondroitin AC/alginate lyase"/>
    <property type="match status" value="1"/>
</dbReference>
<feature type="domain" description="Heparin-sulfate lyase N-terminal" evidence="6">
    <location>
        <begin position="39"/>
        <end position="275"/>
    </location>
</feature>
<dbReference type="GO" id="GO:0016829">
    <property type="term" value="F:lyase activity"/>
    <property type="evidence" value="ECO:0007669"/>
    <property type="project" value="UniProtKB-KW"/>
</dbReference>
<evidence type="ECO:0000313" key="8">
    <source>
        <dbReference type="Proteomes" id="UP000252266"/>
    </source>
</evidence>
<evidence type="ECO:0000256" key="3">
    <source>
        <dbReference type="ARBA" id="ARBA00022764"/>
    </source>
</evidence>
<keyword evidence="4" id="KW-0456">Lyase</keyword>
<name>A0A367XHH5_9PROT</name>
<proteinExistence type="predicted"/>
<dbReference type="Pfam" id="PF07940">
    <property type="entry name" value="Hepar_II_III_C"/>
    <property type="match status" value="1"/>
</dbReference>
<comment type="subcellular location">
    <subcellularLocation>
        <location evidence="1">Periplasm</location>
    </subcellularLocation>
</comment>
<gene>
    <name evidence="7" type="ORF">TH44_02485</name>
</gene>
<dbReference type="AlphaFoldDB" id="A0A367XHH5"/>
<evidence type="ECO:0000313" key="7">
    <source>
        <dbReference type="EMBL" id="RCK53097.1"/>
    </source>
</evidence>
<keyword evidence="2" id="KW-0732">Signal</keyword>
<sequence length="597" mass="68041">MAKADDAISHRVELLGSGRVMLGRDIDWHTDFKTGFGWPVRYFRDIEYNNPERQSDVKVPWELSRLQWLIPVGQAYLLTGEERYAVAVGSIIEHWIDSNPYACSVNWACTMEVALRILTWTWFFHVFAKAESWAADGFREKFLRSLFLHVEFTEQHIERSDVNGNHFTADAAGLVFGGLFFGQGHLANHWQQLGWEILSEEIKRQVYEDGVDFEASVPYHRLVTELFYLPALYRERLGLSINAPYQQRLEAMGKFTAAYTKPNGLAPLWGDADDARALPFGYQDINDHRYLIGIIGVHFKNTTLLETFSGSKEEIFWLFGGDVNSSFPLNAGVKGGASTAFKQGGFYVLRNANDHVFVDCGPIGLSGRGGHGHNDCLSFEAVLNGVPLISDCGAYVYTASYEDRNAFRSTAYHNTPQIDGEEINRFIRPDYLWNLHYDALPYVETWSVHDDHAVFIGQHAGYHKLASSVTPRRTIALDFKLHAILIRDEFIGQGTHDISIPLHLTPDVDLLEVNECRVRLGDKSKRFDLYWPTDAGYQFSIEDGQLSRSYGVIQKIKKMRWKRENSVLRPLSVFLAPEGVSDDFEKRLFGWLPDMRS</sequence>
<evidence type="ECO:0000256" key="4">
    <source>
        <dbReference type="ARBA" id="ARBA00023239"/>
    </source>
</evidence>
<dbReference type="InterPro" id="IPR008929">
    <property type="entry name" value="Chondroitin_lyas"/>
</dbReference>
<dbReference type="PANTHER" id="PTHR39210">
    <property type="entry name" value="HEPARIN-SULFATE LYASE"/>
    <property type="match status" value="1"/>
</dbReference>
<dbReference type="PANTHER" id="PTHR39210:SF1">
    <property type="entry name" value="HEPARIN-SULFATE LYASE"/>
    <property type="match status" value="1"/>
</dbReference>
<accession>A0A367XHH5</accession>
<dbReference type="Proteomes" id="UP000252266">
    <property type="component" value="Unassembled WGS sequence"/>
</dbReference>
<dbReference type="InterPro" id="IPR012480">
    <property type="entry name" value="Hepar_II_III_C"/>
</dbReference>
<evidence type="ECO:0000259" key="6">
    <source>
        <dbReference type="Pfam" id="PF16889"/>
    </source>
</evidence>
<comment type="caution">
    <text evidence="7">The sequence shown here is derived from an EMBL/GenBank/DDBJ whole genome shotgun (WGS) entry which is preliminary data.</text>
</comment>
<evidence type="ECO:0000256" key="1">
    <source>
        <dbReference type="ARBA" id="ARBA00004418"/>
    </source>
</evidence>
<dbReference type="EMBL" id="JPWJ01000001">
    <property type="protein sequence ID" value="RCK53097.1"/>
    <property type="molecule type" value="Genomic_DNA"/>
</dbReference>
<dbReference type="Gene3D" id="2.70.98.70">
    <property type="match status" value="1"/>
</dbReference>
<feature type="domain" description="Heparinase II/III-like C-terminal" evidence="5">
    <location>
        <begin position="336"/>
        <end position="551"/>
    </location>
</feature>
<evidence type="ECO:0000256" key="2">
    <source>
        <dbReference type="ARBA" id="ARBA00022729"/>
    </source>
</evidence>
<protein>
    <submittedName>
        <fullName evidence="7">Uncharacterized protein</fullName>
    </submittedName>
</protein>
<dbReference type="InterPro" id="IPR031680">
    <property type="entry name" value="Hepar_II_III_N"/>
</dbReference>
<organism evidence="7 8">
    <name type="scientific">Thalassospira xiamenensis</name>
    <dbReference type="NCBI Taxonomy" id="220697"/>
    <lineage>
        <taxon>Bacteria</taxon>
        <taxon>Pseudomonadati</taxon>
        <taxon>Pseudomonadota</taxon>
        <taxon>Alphaproteobacteria</taxon>
        <taxon>Rhodospirillales</taxon>
        <taxon>Thalassospiraceae</taxon>
        <taxon>Thalassospira</taxon>
    </lineage>
</organism>
<dbReference type="Pfam" id="PF16889">
    <property type="entry name" value="Hepar_II_III_N"/>
    <property type="match status" value="1"/>
</dbReference>
<dbReference type="GO" id="GO:0042597">
    <property type="term" value="C:periplasmic space"/>
    <property type="evidence" value="ECO:0007669"/>
    <property type="project" value="UniProtKB-SubCell"/>
</dbReference>
<reference evidence="7 8" key="1">
    <citation type="submission" date="2014-07" db="EMBL/GenBank/DDBJ databases">
        <title>Draft genome sequence of Thalassospira xiamenensis IB13.</title>
        <authorList>
            <person name="Lai Q."/>
            <person name="Shao Z."/>
        </authorList>
    </citation>
    <scope>NUCLEOTIDE SEQUENCE [LARGE SCALE GENOMIC DNA]</scope>
    <source>
        <strain evidence="7 8">IB13</strain>
    </source>
</reference>